<dbReference type="InterPro" id="IPR014729">
    <property type="entry name" value="Rossmann-like_a/b/a_fold"/>
</dbReference>
<evidence type="ECO:0000256" key="5">
    <source>
        <dbReference type="ARBA" id="ARBA00022989"/>
    </source>
</evidence>
<evidence type="ECO:0000256" key="7">
    <source>
        <dbReference type="ARBA" id="ARBA00023136"/>
    </source>
</evidence>
<keyword evidence="7 8" id="KW-0472">Membrane</keyword>
<evidence type="ECO:0000313" key="10">
    <source>
        <dbReference type="EMBL" id="TDB67465.1"/>
    </source>
</evidence>
<evidence type="ECO:0000256" key="3">
    <source>
        <dbReference type="ARBA" id="ARBA00022449"/>
    </source>
</evidence>
<sequence length="722" mass="79983">MTDFFKLLMHEFDLPLRNPVLIFSLILFIILLSPILLRKLNIPSIIGLIISGVVVGPFGLNILEKTVAIDLFSTIGLLYIMFIAGLELDLNQFKAFKNKSILFGFLTFIIPISIGFPVCHYILGYDFNASFLTASMFATHTLVAYPIVSKLGISKNESVAITVGGTILTDTAVLILLAVVIGSNEGSLNQEFWLRLGFSLIIFSAIMFYLIPRIAQWFFRTLESEKHSHYIFVLSVVFFAAFLAEVAGVEPIIGAFVAGLALNKLIPHSSALMNRIEFIGNSLFIPFFLISVGMLVNLQVIFNGADALIVAGTLSIVAFFGKWLAAWFTQILCKYSKAQRQLIFGLSSSHAAATLAIILVGFNAGILDENILNGTIILILITCVTASFVTEKAGKQIVIESADDTSDIAMIQTIDNEHILLPIADMEDVEKLLEFSIYIRDKKSTSPVSILSVVSNDEEAEHNIMKARNKLEEFVMEASASETNVNIITTIDHNPACGIARISKEILADIVILGWPQKNDFLTKLVGEKLDSILNGTDKTIFVSDLQKPLVLHKRIISIVPPFAELENGFELWIIKTGTLAEELSIPMIIYCNAQTKKAIERVIKKFKITSAILIHFFDDWEDLLILSKSISDDDLIILVSARKGSASYSTLLENIPVKMEKHFGLNNKLVIYPQQFSHTFASTTYKDVSSEPINLGIEAIQKIGKGIGNIFKKEEEEKENI</sequence>
<comment type="caution">
    <text evidence="10">The sequence shown here is derived from an EMBL/GenBank/DDBJ whole genome shotgun (WGS) entry which is preliminary data.</text>
</comment>
<dbReference type="SUPFAM" id="SSF52402">
    <property type="entry name" value="Adenine nucleotide alpha hydrolases-like"/>
    <property type="match status" value="1"/>
</dbReference>
<keyword evidence="2" id="KW-0813">Transport</keyword>
<dbReference type="GO" id="GO:1902600">
    <property type="term" value="P:proton transmembrane transport"/>
    <property type="evidence" value="ECO:0007669"/>
    <property type="project" value="InterPro"/>
</dbReference>
<comment type="subcellular location">
    <subcellularLocation>
        <location evidence="1">Membrane</location>
        <topology evidence="1">Multi-pass membrane protein</topology>
    </subcellularLocation>
</comment>
<keyword evidence="11" id="KW-1185">Reference proteome</keyword>
<protein>
    <submittedName>
        <fullName evidence="10">Cation:proton antiporter</fullName>
    </submittedName>
</protein>
<keyword evidence="5 8" id="KW-1133">Transmembrane helix</keyword>
<reference evidence="10 11" key="1">
    <citation type="submission" date="2019-02" db="EMBL/GenBank/DDBJ databases">
        <title>Arundinibacter roseus gen. nov., sp. nov., a new member of the family Cytophagaceae.</title>
        <authorList>
            <person name="Szuroczki S."/>
            <person name="Khayer B."/>
            <person name="Sproer C."/>
            <person name="Toumi M."/>
            <person name="Szabo A."/>
            <person name="Felfoldi T."/>
            <person name="Schumann P."/>
            <person name="Toth E."/>
        </authorList>
    </citation>
    <scope>NUCLEOTIDE SEQUENCE [LARGE SCALE GENOMIC DNA]</scope>
    <source>
        <strain evidence="10 11">DMA-k-7a</strain>
    </source>
</reference>
<dbReference type="InterPro" id="IPR006153">
    <property type="entry name" value="Cation/H_exchanger_TM"/>
</dbReference>
<feature type="transmembrane region" description="Helical" evidence="8">
    <location>
        <begin position="278"/>
        <end position="302"/>
    </location>
</feature>
<feature type="transmembrane region" description="Helical" evidence="8">
    <location>
        <begin position="69"/>
        <end position="88"/>
    </location>
</feature>
<accession>A0A4V2XAG3</accession>
<name>A0A4V2XAG3_9BACT</name>
<dbReference type="GO" id="GO:0016020">
    <property type="term" value="C:membrane"/>
    <property type="evidence" value="ECO:0007669"/>
    <property type="project" value="UniProtKB-SubCell"/>
</dbReference>
<evidence type="ECO:0000256" key="2">
    <source>
        <dbReference type="ARBA" id="ARBA00022448"/>
    </source>
</evidence>
<feature type="transmembrane region" description="Helical" evidence="8">
    <location>
        <begin position="227"/>
        <end position="243"/>
    </location>
</feature>
<dbReference type="OrthoDB" id="9793589at2"/>
<dbReference type="GO" id="GO:0015297">
    <property type="term" value="F:antiporter activity"/>
    <property type="evidence" value="ECO:0007669"/>
    <property type="project" value="UniProtKB-KW"/>
</dbReference>
<evidence type="ECO:0000256" key="4">
    <source>
        <dbReference type="ARBA" id="ARBA00022692"/>
    </source>
</evidence>
<evidence type="ECO:0000256" key="1">
    <source>
        <dbReference type="ARBA" id="ARBA00004141"/>
    </source>
</evidence>
<dbReference type="AlphaFoldDB" id="A0A4V2XAG3"/>
<feature type="transmembrane region" description="Helical" evidence="8">
    <location>
        <begin position="193"/>
        <end position="215"/>
    </location>
</feature>
<dbReference type="Gene3D" id="1.20.1530.20">
    <property type="match status" value="1"/>
</dbReference>
<dbReference type="InterPro" id="IPR038770">
    <property type="entry name" value="Na+/solute_symporter_sf"/>
</dbReference>
<feature type="transmembrane region" description="Helical" evidence="8">
    <location>
        <begin position="20"/>
        <end position="37"/>
    </location>
</feature>
<feature type="transmembrane region" description="Helical" evidence="8">
    <location>
        <begin position="100"/>
        <end position="123"/>
    </location>
</feature>
<keyword evidence="3" id="KW-0050">Antiport</keyword>
<dbReference type="RefSeq" id="WP_132115472.1">
    <property type="nucleotide sequence ID" value="NZ_SMJU01000003.1"/>
</dbReference>
<feature type="transmembrane region" description="Helical" evidence="8">
    <location>
        <begin position="44"/>
        <end position="63"/>
    </location>
</feature>
<dbReference type="PANTHER" id="PTHR43562">
    <property type="entry name" value="NAPA-TYPE SODIUM/HYDROGEN ANTIPORTER"/>
    <property type="match status" value="1"/>
</dbReference>
<evidence type="ECO:0000313" key="11">
    <source>
        <dbReference type="Proteomes" id="UP000295706"/>
    </source>
</evidence>
<feature type="transmembrane region" description="Helical" evidence="8">
    <location>
        <begin position="371"/>
        <end position="389"/>
    </location>
</feature>
<keyword evidence="6" id="KW-0406">Ion transport</keyword>
<dbReference type="Pfam" id="PF00999">
    <property type="entry name" value="Na_H_Exchanger"/>
    <property type="match status" value="1"/>
</dbReference>
<feature type="transmembrane region" description="Helical" evidence="8">
    <location>
        <begin position="308"/>
        <end position="330"/>
    </location>
</feature>
<keyword evidence="4 8" id="KW-0812">Transmembrane</keyword>
<feature type="transmembrane region" description="Helical" evidence="8">
    <location>
        <begin position="342"/>
        <end position="365"/>
    </location>
</feature>
<dbReference type="Proteomes" id="UP000295706">
    <property type="component" value="Unassembled WGS sequence"/>
</dbReference>
<dbReference type="Gene3D" id="3.40.50.620">
    <property type="entry name" value="HUPs"/>
    <property type="match status" value="1"/>
</dbReference>
<proteinExistence type="predicted"/>
<feature type="transmembrane region" description="Helical" evidence="8">
    <location>
        <begin position="129"/>
        <end position="148"/>
    </location>
</feature>
<feature type="domain" description="Cation/H+ exchanger transmembrane" evidence="9">
    <location>
        <begin position="28"/>
        <end position="388"/>
    </location>
</feature>
<organism evidence="10 11">
    <name type="scientific">Arundinibacter roseus</name>
    <dbReference type="NCBI Taxonomy" id="2070510"/>
    <lineage>
        <taxon>Bacteria</taxon>
        <taxon>Pseudomonadati</taxon>
        <taxon>Bacteroidota</taxon>
        <taxon>Cytophagia</taxon>
        <taxon>Cytophagales</taxon>
        <taxon>Spirosomataceae</taxon>
        <taxon>Arundinibacter</taxon>
    </lineage>
</organism>
<dbReference type="PANTHER" id="PTHR43562:SF4">
    <property type="entry name" value="NA(+)_H(+) ANTIPORTER NHAS5"/>
    <property type="match status" value="1"/>
</dbReference>
<gene>
    <name evidence="10" type="ORF">EZE20_05830</name>
</gene>
<evidence type="ECO:0000259" key="9">
    <source>
        <dbReference type="Pfam" id="PF00999"/>
    </source>
</evidence>
<dbReference type="EMBL" id="SMJU01000003">
    <property type="protein sequence ID" value="TDB67465.1"/>
    <property type="molecule type" value="Genomic_DNA"/>
</dbReference>
<feature type="transmembrane region" description="Helical" evidence="8">
    <location>
        <begin position="160"/>
        <end position="181"/>
    </location>
</feature>
<evidence type="ECO:0000256" key="8">
    <source>
        <dbReference type="SAM" id="Phobius"/>
    </source>
</evidence>
<evidence type="ECO:0000256" key="6">
    <source>
        <dbReference type="ARBA" id="ARBA00023065"/>
    </source>
</evidence>